<sequence>MKKLIVRGGLVLIALVVVGVVVLYFSLNGIIKNVVETQGTKATGVATTLSSVNLNPLGGALALSDFELASPEGFTNPSLFKLGGADVQVDTSTLPIPVIGNKGDEIVVDRVYIDGAEVVVAFENGKLNLKELLKQIEENAGAKEDKPAGEDAPAEESETKGVLIKDLKITNTKVRGEISLVPGTPPVPVDFVIANIEESDFREADTGAVIGYVIETIMLNATTEVFKQVEGLGDVVGDLGDLGVKAVEDLGGEATKAIDGVGKSLEEGLGGLLGGQKKEE</sequence>
<keyword evidence="2" id="KW-0812">Transmembrane</keyword>
<reference evidence="3 4" key="1">
    <citation type="submission" date="2020-08" db="EMBL/GenBank/DDBJ databases">
        <title>Genomic Encyclopedia of Type Strains, Phase IV (KMG-IV): sequencing the most valuable type-strain genomes for metagenomic binning, comparative biology and taxonomic classification.</title>
        <authorList>
            <person name="Goeker M."/>
        </authorList>
    </citation>
    <scope>NUCLEOTIDE SEQUENCE [LARGE SCALE GENOMIC DNA]</scope>
    <source>
        <strain evidence="3 4">DSM 103725</strain>
    </source>
</reference>
<dbReference type="InterPro" id="IPR008023">
    <property type="entry name" value="DUF748"/>
</dbReference>
<feature type="region of interest" description="Disordered" evidence="1">
    <location>
        <begin position="140"/>
        <end position="159"/>
    </location>
</feature>
<organism evidence="3 4">
    <name type="scientific">Algisphaera agarilytica</name>
    <dbReference type="NCBI Taxonomy" id="1385975"/>
    <lineage>
        <taxon>Bacteria</taxon>
        <taxon>Pseudomonadati</taxon>
        <taxon>Planctomycetota</taxon>
        <taxon>Phycisphaerae</taxon>
        <taxon>Phycisphaerales</taxon>
        <taxon>Phycisphaeraceae</taxon>
        <taxon>Algisphaera</taxon>
    </lineage>
</organism>
<evidence type="ECO:0000256" key="2">
    <source>
        <dbReference type="SAM" id="Phobius"/>
    </source>
</evidence>
<dbReference type="Pfam" id="PF05359">
    <property type="entry name" value="DUF748"/>
    <property type="match status" value="1"/>
</dbReference>
<feature type="transmembrane region" description="Helical" evidence="2">
    <location>
        <begin position="9"/>
        <end position="27"/>
    </location>
</feature>
<keyword evidence="4" id="KW-1185">Reference proteome</keyword>
<dbReference type="AlphaFoldDB" id="A0A7X0LKA5"/>
<evidence type="ECO:0000313" key="4">
    <source>
        <dbReference type="Proteomes" id="UP000541810"/>
    </source>
</evidence>
<evidence type="ECO:0000313" key="3">
    <source>
        <dbReference type="EMBL" id="MBB6429722.1"/>
    </source>
</evidence>
<dbReference type="Proteomes" id="UP000541810">
    <property type="component" value="Unassembled WGS sequence"/>
</dbReference>
<dbReference type="RefSeq" id="WP_184677285.1">
    <property type="nucleotide sequence ID" value="NZ_JACHGY010000001.1"/>
</dbReference>
<gene>
    <name evidence="3" type="ORF">HNQ40_001528</name>
</gene>
<feature type="compositionally biased region" description="Basic and acidic residues" evidence="1">
    <location>
        <begin position="140"/>
        <end position="149"/>
    </location>
</feature>
<accession>A0A7X0LKA5</accession>
<protein>
    <recommendedName>
        <fullName evidence="5">AsmA family protein</fullName>
    </recommendedName>
</protein>
<proteinExistence type="predicted"/>
<dbReference type="EMBL" id="JACHGY010000001">
    <property type="protein sequence ID" value="MBB6429722.1"/>
    <property type="molecule type" value="Genomic_DNA"/>
</dbReference>
<keyword evidence="2" id="KW-0472">Membrane</keyword>
<name>A0A7X0LKA5_9BACT</name>
<evidence type="ECO:0008006" key="5">
    <source>
        <dbReference type="Google" id="ProtNLM"/>
    </source>
</evidence>
<comment type="caution">
    <text evidence="3">The sequence shown here is derived from an EMBL/GenBank/DDBJ whole genome shotgun (WGS) entry which is preliminary data.</text>
</comment>
<evidence type="ECO:0000256" key="1">
    <source>
        <dbReference type="SAM" id="MobiDB-lite"/>
    </source>
</evidence>
<keyword evidence="2" id="KW-1133">Transmembrane helix</keyword>